<reference evidence="1 2" key="1">
    <citation type="submission" date="2019-11" db="EMBL/GenBank/DDBJ databases">
        <title>Draft genome sequences of five Paenibacillus species of dairy origin.</title>
        <authorList>
            <person name="Olajide A.M."/>
            <person name="Chen S."/>
            <person name="Lapointe G."/>
        </authorList>
    </citation>
    <scope>NUCLEOTIDE SEQUENCE [LARGE SCALE GENOMIC DNA]</scope>
    <source>
        <strain evidence="1 2">2CS3</strain>
    </source>
</reference>
<organism evidence="1 2">
    <name type="scientific">Paenibacillus validus</name>
    <dbReference type="NCBI Taxonomy" id="44253"/>
    <lineage>
        <taxon>Bacteria</taxon>
        <taxon>Bacillati</taxon>
        <taxon>Bacillota</taxon>
        <taxon>Bacilli</taxon>
        <taxon>Bacillales</taxon>
        <taxon>Paenibacillaceae</taxon>
        <taxon>Paenibacillus</taxon>
    </lineage>
</organism>
<dbReference type="RefSeq" id="WP_054796116.1">
    <property type="nucleotide sequence ID" value="NZ_JARTHJ010000040.1"/>
</dbReference>
<sequence>METLTAAFRSRSEMEQAADALRKQGVIHLMMCPNGAGSDHAYPEWAGDSFQSGLSGGQDEGLLQLLVESSRRRQAEDTISRFGGIL</sequence>
<evidence type="ECO:0000313" key="2">
    <source>
        <dbReference type="Proteomes" id="UP000450917"/>
    </source>
</evidence>
<name>A0A7X2ZDA5_9BACL</name>
<keyword evidence="2" id="KW-1185">Reference proteome</keyword>
<dbReference type="Proteomes" id="UP000450917">
    <property type="component" value="Unassembled WGS sequence"/>
</dbReference>
<accession>A0A7X2ZDA5</accession>
<proteinExistence type="predicted"/>
<evidence type="ECO:0000313" key="1">
    <source>
        <dbReference type="EMBL" id="MUG72823.1"/>
    </source>
</evidence>
<dbReference type="EMBL" id="WNZX01000018">
    <property type="protein sequence ID" value="MUG72823.1"/>
    <property type="molecule type" value="Genomic_DNA"/>
</dbReference>
<dbReference type="AlphaFoldDB" id="A0A7X2ZDA5"/>
<gene>
    <name evidence="1" type="ORF">GNP93_19350</name>
</gene>
<protein>
    <submittedName>
        <fullName evidence="1">Uncharacterized protein</fullName>
    </submittedName>
</protein>
<comment type="caution">
    <text evidence="1">The sequence shown here is derived from an EMBL/GenBank/DDBJ whole genome shotgun (WGS) entry which is preliminary data.</text>
</comment>